<dbReference type="SUPFAM" id="SSF51430">
    <property type="entry name" value="NAD(P)-linked oxidoreductase"/>
    <property type="match status" value="1"/>
</dbReference>
<proteinExistence type="predicted"/>
<reference evidence="1 2" key="1">
    <citation type="submission" date="2017-06" db="EMBL/GenBank/DDBJ databases">
        <title>Sequencing and comparative analysis of myxobacterial genomes.</title>
        <authorList>
            <person name="Rupp O."/>
            <person name="Goesmann A."/>
            <person name="Sogaard-Andersen L."/>
        </authorList>
    </citation>
    <scope>NUCLEOTIDE SEQUENCE [LARGE SCALE GENOMIC DNA]</scope>
    <source>
        <strain evidence="1 2">DSM 52655</strain>
    </source>
</reference>
<protein>
    <submittedName>
        <fullName evidence="1">Aldo/keto reductase</fullName>
    </submittedName>
</protein>
<evidence type="ECO:0000313" key="2">
    <source>
        <dbReference type="Proteomes" id="UP000217257"/>
    </source>
</evidence>
<accession>A0A250JG49</accession>
<dbReference type="Proteomes" id="UP000217257">
    <property type="component" value="Chromosome"/>
</dbReference>
<sequence length="110" mass="12456">MRRELYRLCDLDGRVVWILEAVPPGCILVNDIHIARVPLASGLLTGKLRRDTRFAADDHRQYNRQGEAFDVGETFSGVPYETGVEALAIRQYCRMKLRGELKLLAARGRA</sequence>
<dbReference type="KEGG" id="cfus:CYFUS_007935"/>
<organism evidence="1 2">
    <name type="scientific">Cystobacter fuscus</name>
    <dbReference type="NCBI Taxonomy" id="43"/>
    <lineage>
        <taxon>Bacteria</taxon>
        <taxon>Pseudomonadati</taxon>
        <taxon>Myxococcota</taxon>
        <taxon>Myxococcia</taxon>
        <taxon>Myxococcales</taxon>
        <taxon>Cystobacterineae</taxon>
        <taxon>Archangiaceae</taxon>
        <taxon>Cystobacter</taxon>
    </lineage>
</organism>
<gene>
    <name evidence="1" type="ORF">CYFUS_007935</name>
</gene>
<dbReference type="EMBL" id="CP022098">
    <property type="protein sequence ID" value="ATB42457.1"/>
    <property type="molecule type" value="Genomic_DNA"/>
</dbReference>
<dbReference type="AlphaFoldDB" id="A0A250JG49"/>
<dbReference type="InterPro" id="IPR036812">
    <property type="entry name" value="NAD(P)_OxRdtase_dom_sf"/>
</dbReference>
<evidence type="ECO:0000313" key="1">
    <source>
        <dbReference type="EMBL" id="ATB42457.1"/>
    </source>
</evidence>
<name>A0A250JG49_9BACT</name>